<keyword evidence="2" id="KW-1185">Reference proteome</keyword>
<name>A0A1H7Z439_9FIRM</name>
<dbReference type="STRING" id="474960.SAMN05216180_0425"/>
<proteinExistence type="predicted"/>
<reference evidence="1 2" key="1">
    <citation type="submission" date="2016-10" db="EMBL/GenBank/DDBJ databases">
        <authorList>
            <person name="de Groot N.N."/>
        </authorList>
    </citation>
    <scope>NUCLEOTIDE SEQUENCE [LARGE SCALE GENOMIC DNA]</scope>
    <source>
        <strain evidence="1 2">CGMCC 1.5070</strain>
    </source>
</reference>
<gene>
    <name evidence="1" type="ORF">SAMN05216180_0425</name>
</gene>
<dbReference type="EMBL" id="FOCG01000001">
    <property type="protein sequence ID" value="SEM53086.1"/>
    <property type="molecule type" value="Genomic_DNA"/>
</dbReference>
<organism evidence="1 2">
    <name type="scientific">Hydrogenoanaerobacterium saccharovorans</name>
    <dbReference type="NCBI Taxonomy" id="474960"/>
    <lineage>
        <taxon>Bacteria</taxon>
        <taxon>Bacillati</taxon>
        <taxon>Bacillota</taxon>
        <taxon>Clostridia</taxon>
        <taxon>Eubacteriales</taxon>
        <taxon>Oscillospiraceae</taxon>
        <taxon>Hydrogenoanaerobacterium</taxon>
    </lineage>
</organism>
<dbReference type="Proteomes" id="UP000199158">
    <property type="component" value="Unassembled WGS sequence"/>
</dbReference>
<dbReference type="AlphaFoldDB" id="A0A1H7Z439"/>
<accession>A0A1H7Z439</accession>
<evidence type="ECO:0000313" key="2">
    <source>
        <dbReference type="Proteomes" id="UP000199158"/>
    </source>
</evidence>
<protein>
    <submittedName>
        <fullName evidence="1">Uncharacterized protein</fullName>
    </submittedName>
</protein>
<sequence length="37" mass="4111">MEQKIVTKTARPFGIRDKVGYAFGGTANDFTLFCRNG</sequence>
<evidence type="ECO:0000313" key="1">
    <source>
        <dbReference type="EMBL" id="SEM53086.1"/>
    </source>
</evidence>